<feature type="transmembrane region" description="Helical" evidence="1">
    <location>
        <begin position="46"/>
        <end position="65"/>
    </location>
</feature>
<feature type="transmembrane region" description="Helical" evidence="1">
    <location>
        <begin position="7"/>
        <end position="26"/>
    </location>
</feature>
<proteinExistence type="predicted"/>
<dbReference type="RefSeq" id="WP_235264058.1">
    <property type="nucleotide sequence ID" value="NZ_FNGU01000003.1"/>
</dbReference>
<keyword evidence="1" id="KW-1133">Transmembrane helix</keyword>
<gene>
    <name evidence="2" type="ORF">SAMN05660860_01673</name>
</gene>
<dbReference type="Pfam" id="PF09945">
    <property type="entry name" value="DUF2177"/>
    <property type="match status" value="1"/>
</dbReference>
<organism evidence="2 3">
    <name type="scientific">Geoalkalibacter ferrihydriticus</name>
    <dbReference type="NCBI Taxonomy" id="392333"/>
    <lineage>
        <taxon>Bacteria</taxon>
        <taxon>Pseudomonadati</taxon>
        <taxon>Thermodesulfobacteriota</taxon>
        <taxon>Desulfuromonadia</taxon>
        <taxon>Desulfuromonadales</taxon>
        <taxon>Geoalkalibacteraceae</taxon>
        <taxon>Geoalkalibacter</taxon>
    </lineage>
</organism>
<keyword evidence="1" id="KW-0472">Membrane</keyword>
<dbReference type="AlphaFoldDB" id="A0A1G9PQM8"/>
<feature type="transmembrane region" description="Helical" evidence="1">
    <location>
        <begin position="107"/>
        <end position="129"/>
    </location>
</feature>
<dbReference type="InterPro" id="IPR018687">
    <property type="entry name" value="DUF2177_membr"/>
</dbReference>
<reference evidence="2 3" key="1">
    <citation type="submission" date="2016-10" db="EMBL/GenBank/DDBJ databases">
        <authorList>
            <person name="de Groot N.N."/>
        </authorList>
    </citation>
    <scope>NUCLEOTIDE SEQUENCE [LARGE SCALE GENOMIC DNA]</scope>
    <source>
        <strain evidence="2 3">DSM 17813</strain>
    </source>
</reference>
<name>A0A1G9PQM8_9BACT</name>
<evidence type="ECO:0000313" key="2">
    <source>
        <dbReference type="EMBL" id="SDM00999.1"/>
    </source>
</evidence>
<dbReference type="EMBL" id="FNGU01000003">
    <property type="protein sequence ID" value="SDM00999.1"/>
    <property type="molecule type" value="Genomic_DNA"/>
</dbReference>
<evidence type="ECO:0000313" key="3">
    <source>
        <dbReference type="Proteomes" id="UP000182146"/>
    </source>
</evidence>
<sequence length="134" mass="15134">MILYYLKLYLLTIPVFFVIDLLWLGVVAKNLYQKNLAHLLSPTVNWPAALLFYFIYIAGIILFAVRPALAGQSLSQAALWGALFGFFTYATYDLTNLATLRDWPINVVIIDIAWGTLLCTLVASVSYLIGRWLI</sequence>
<keyword evidence="1" id="KW-0812">Transmembrane</keyword>
<accession>A0A1G9PQM8</accession>
<protein>
    <submittedName>
        <fullName evidence="2">Uncharacterized membrane protein</fullName>
    </submittedName>
</protein>
<dbReference type="STRING" id="392333.SAMN05660860_01673"/>
<feature type="transmembrane region" description="Helical" evidence="1">
    <location>
        <begin position="77"/>
        <end position="95"/>
    </location>
</feature>
<dbReference type="Proteomes" id="UP000182146">
    <property type="component" value="Unassembled WGS sequence"/>
</dbReference>
<evidence type="ECO:0000256" key="1">
    <source>
        <dbReference type="SAM" id="Phobius"/>
    </source>
</evidence>